<reference evidence="17 18" key="1">
    <citation type="submission" date="2016-11" db="EMBL/GenBank/DDBJ databases">
        <authorList>
            <person name="Jaros S."/>
            <person name="Januszkiewicz K."/>
            <person name="Wedrychowicz H."/>
        </authorList>
    </citation>
    <scope>NUCLEOTIDE SEQUENCE [LARGE SCALE GENOMIC DNA]</scope>
    <source>
        <strain evidence="17 18">DSM 14828</strain>
    </source>
</reference>
<dbReference type="PANTHER" id="PTHR23389:SF9">
    <property type="entry name" value="DNA LIGASE"/>
    <property type="match status" value="1"/>
</dbReference>
<dbReference type="InterPro" id="IPR036420">
    <property type="entry name" value="BRCT_dom_sf"/>
</dbReference>
<dbReference type="InterPro" id="IPR004150">
    <property type="entry name" value="NAD_DNA_ligase_OB"/>
</dbReference>
<evidence type="ECO:0000256" key="10">
    <source>
        <dbReference type="ARBA" id="ARBA00023027"/>
    </source>
</evidence>
<feature type="active site" description="N6-AMP-lysine intermediate" evidence="15">
    <location>
        <position position="113"/>
    </location>
</feature>
<dbReference type="InterPro" id="IPR001679">
    <property type="entry name" value="DNA_ligase"/>
</dbReference>
<accession>A0A1M4ZNB8</accession>
<keyword evidence="6 15" id="KW-0479">Metal-binding</keyword>
<sequence length="661" mass="73912">MVKDPKQEIIELVEEIEKHNKLYYEQDAPVIEDSTYDDLMNRLIELEDKYPMHSLDYSPTKRVGGKALEKFQKVVFDTPKLSLANAFEEGDLIAFDNRVKKAAGDLRYAMEYKFDGLTVVLFYQDGVFVRGATRGDGEVGEDVTENLRTVKNIPLRLKEKATLEVRGEVYIEKDGFFKLNDERKKIGENLFANPRNAAAGSIRQLDSKATAKRPLDIFVFNLESSQDREFSSHSESLEYLKALGFKTSPLKLAKTMAEVLEFCKKAEEERSKLPYDIDGLVVKVDDFEKREILGTTGKSPKWAIAYKFPAEVKETLVESIQVQVGRTGALTPVAHLKPVLISGSVVSRATLHNEDYISQRDIREGDWVFVRKAGEIIPEVIKVNMDKRGPETQPYALPKNCPECGGPTHRNEGEADRKCLNVSCPAQARRKMEHFVSKGAMNIEGLGPKQIRKFIDHHIIEEISDIYKLEEKKEKILSLDNSGEKSYEKLIASIEESKTRPLSRLIYALGIPFVGEKISKVLALRYGDIYELGNAKVEDLLSIDEIGEVIAEETRAFFDNPDNMALIKKLQMLGLNTSEEATSAGATALKGKKFVLTGTLPTLKRDEAKALIEKNGGAVIGSVSKNTDYVLAGEAAGSKLDKARSLGVEIIDEDAFKAMLQ</sequence>
<keyword evidence="10 15" id="KW-0520">NAD</keyword>
<feature type="binding site" evidence="15">
    <location>
        <begin position="82"/>
        <end position="83"/>
    </location>
    <ligand>
        <name>NAD(+)</name>
        <dbReference type="ChEBI" id="CHEBI:57540"/>
    </ligand>
</feature>
<dbReference type="Pfam" id="PF03119">
    <property type="entry name" value="DNA_ligase_ZBD"/>
    <property type="match status" value="1"/>
</dbReference>
<feature type="binding site" evidence="15">
    <location>
        <position position="111"/>
    </location>
    <ligand>
        <name>NAD(+)</name>
        <dbReference type="ChEBI" id="CHEBI:57540"/>
    </ligand>
</feature>
<dbReference type="Gene3D" id="2.40.50.140">
    <property type="entry name" value="Nucleic acid-binding proteins"/>
    <property type="match status" value="1"/>
</dbReference>
<dbReference type="Pfam" id="PF12826">
    <property type="entry name" value="HHH_2"/>
    <property type="match status" value="1"/>
</dbReference>
<comment type="cofactor">
    <cofactor evidence="15">
        <name>Mg(2+)</name>
        <dbReference type="ChEBI" id="CHEBI:18420"/>
    </cofactor>
    <cofactor evidence="15">
        <name>Mn(2+)</name>
        <dbReference type="ChEBI" id="CHEBI:29035"/>
    </cofactor>
</comment>
<dbReference type="Gene3D" id="1.10.287.610">
    <property type="entry name" value="Helix hairpin bin"/>
    <property type="match status" value="1"/>
</dbReference>
<dbReference type="PROSITE" id="PS50172">
    <property type="entry name" value="BRCT"/>
    <property type="match status" value="1"/>
</dbReference>
<dbReference type="FunFam" id="3.30.470.30:FF:000001">
    <property type="entry name" value="DNA ligase"/>
    <property type="match status" value="1"/>
</dbReference>
<dbReference type="InterPro" id="IPR001357">
    <property type="entry name" value="BRCT_dom"/>
</dbReference>
<dbReference type="STRING" id="1120975.SAMN02746064_02087"/>
<evidence type="ECO:0000256" key="13">
    <source>
        <dbReference type="ARBA" id="ARBA00034005"/>
    </source>
</evidence>
<dbReference type="SUPFAM" id="SSF50249">
    <property type="entry name" value="Nucleic acid-binding proteins"/>
    <property type="match status" value="1"/>
</dbReference>
<organism evidence="17 18">
    <name type="scientific">Alkalibacter saccharofermentans DSM 14828</name>
    <dbReference type="NCBI Taxonomy" id="1120975"/>
    <lineage>
        <taxon>Bacteria</taxon>
        <taxon>Bacillati</taxon>
        <taxon>Bacillota</taxon>
        <taxon>Clostridia</taxon>
        <taxon>Eubacteriales</taxon>
        <taxon>Eubacteriaceae</taxon>
        <taxon>Alkalibacter</taxon>
    </lineage>
</organism>
<dbReference type="SUPFAM" id="SSF47781">
    <property type="entry name" value="RuvA domain 2-like"/>
    <property type="match status" value="1"/>
</dbReference>
<feature type="domain" description="BRCT" evidence="16">
    <location>
        <begin position="584"/>
        <end position="661"/>
    </location>
</feature>
<keyword evidence="5 15" id="KW-0235">DNA replication</keyword>
<dbReference type="PIRSF" id="PIRSF001604">
    <property type="entry name" value="LigA"/>
    <property type="match status" value="1"/>
</dbReference>
<dbReference type="InterPro" id="IPR033136">
    <property type="entry name" value="DNA_ligase_CS"/>
</dbReference>
<protein>
    <recommendedName>
        <fullName evidence="3 15">DNA ligase</fullName>
        <ecNumber evidence="2 15">6.5.1.2</ecNumber>
    </recommendedName>
    <alternativeName>
        <fullName evidence="15">Polydeoxyribonucleotide synthase [NAD(+)]</fullName>
    </alternativeName>
</protein>
<dbReference type="InterPro" id="IPR013839">
    <property type="entry name" value="DNAligase_adenylation"/>
</dbReference>
<evidence type="ECO:0000256" key="12">
    <source>
        <dbReference type="ARBA" id="ARBA00023211"/>
    </source>
</evidence>
<dbReference type="InterPro" id="IPR004149">
    <property type="entry name" value="Znf_DNAligase_C4"/>
</dbReference>
<evidence type="ECO:0000256" key="4">
    <source>
        <dbReference type="ARBA" id="ARBA00022598"/>
    </source>
</evidence>
<dbReference type="InterPro" id="IPR010994">
    <property type="entry name" value="RuvA_2-like"/>
</dbReference>
<dbReference type="SMART" id="SM00532">
    <property type="entry name" value="LIGANc"/>
    <property type="match status" value="1"/>
</dbReference>
<feature type="binding site" evidence="15">
    <location>
        <position position="168"/>
    </location>
    <ligand>
        <name>NAD(+)</name>
        <dbReference type="ChEBI" id="CHEBI:57540"/>
    </ligand>
</feature>
<dbReference type="Pfam" id="PF03120">
    <property type="entry name" value="OB_DNA_ligase"/>
    <property type="match status" value="1"/>
</dbReference>
<dbReference type="CDD" id="cd17748">
    <property type="entry name" value="BRCT_DNA_ligase_like"/>
    <property type="match status" value="1"/>
</dbReference>
<evidence type="ECO:0000256" key="8">
    <source>
        <dbReference type="ARBA" id="ARBA00022833"/>
    </source>
</evidence>
<keyword evidence="12 15" id="KW-0464">Manganese</keyword>
<dbReference type="OrthoDB" id="9759736at2"/>
<dbReference type="HAMAP" id="MF_01588">
    <property type="entry name" value="DNA_ligase_A"/>
    <property type="match status" value="1"/>
</dbReference>
<feature type="binding site" evidence="15">
    <location>
        <position position="404"/>
    </location>
    <ligand>
        <name>Zn(2+)</name>
        <dbReference type="ChEBI" id="CHEBI:29105"/>
    </ligand>
</feature>
<evidence type="ECO:0000256" key="7">
    <source>
        <dbReference type="ARBA" id="ARBA00022763"/>
    </source>
</evidence>
<evidence type="ECO:0000256" key="6">
    <source>
        <dbReference type="ARBA" id="ARBA00022723"/>
    </source>
</evidence>
<feature type="binding site" evidence="15">
    <location>
        <position position="307"/>
    </location>
    <ligand>
        <name>NAD(+)</name>
        <dbReference type="ChEBI" id="CHEBI:57540"/>
    </ligand>
</feature>
<evidence type="ECO:0000256" key="15">
    <source>
        <dbReference type="HAMAP-Rule" id="MF_01588"/>
    </source>
</evidence>
<dbReference type="GO" id="GO:0006260">
    <property type="term" value="P:DNA replication"/>
    <property type="evidence" value="ECO:0007669"/>
    <property type="project" value="UniProtKB-KW"/>
</dbReference>
<dbReference type="InterPro" id="IPR013840">
    <property type="entry name" value="DNAligase_N"/>
</dbReference>
<dbReference type="FunFam" id="2.40.50.140:FF:000012">
    <property type="entry name" value="DNA ligase"/>
    <property type="match status" value="1"/>
</dbReference>
<dbReference type="PANTHER" id="PTHR23389">
    <property type="entry name" value="CHROMOSOME TRANSMISSION FIDELITY FACTOR 18"/>
    <property type="match status" value="1"/>
</dbReference>
<dbReference type="FunFam" id="1.10.150.20:FF:000007">
    <property type="entry name" value="DNA ligase"/>
    <property type="match status" value="1"/>
</dbReference>
<dbReference type="NCBIfam" id="TIGR00575">
    <property type="entry name" value="dnlj"/>
    <property type="match status" value="1"/>
</dbReference>
<evidence type="ECO:0000256" key="14">
    <source>
        <dbReference type="ARBA" id="ARBA00060881"/>
    </source>
</evidence>
<proteinExistence type="inferred from homology"/>
<dbReference type="Gene3D" id="1.10.150.20">
    <property type="entry name" value="5' to 3' exonuclease, C-terminal subdomain"/>
    <property type="match status" value="2"/>
</dbReference>
<dbReference type="SUPFAM" id="SSF52113">
    <property type="entry name" value="BRCT domain"/>
    <property type="match status" value="1"/>
</dbReference>
<feature type="binding site" evidence="15">
    <location>
        <position position="401"/>
    </location>
    <ligand>
        <name>Zn(2+)</name>
        <dbReference type="ChEBI" id="CHEBI:29105"/>
    </ligand>
</feature>
<dbReference type="NCBIfam" id="NF005932">
    <property type="entry name" value="PRK07956.1"/>
    <property type="match status" value="1"/>
</dbReference>
<dbReference type="SMART" id="SM00292">
    <property type="entry name" value="BRCT"/>
    <property type="match status" value="1"/>
</dbReference>
<keyword evidence="11 15" id="KW-0234">DNA repair</keyword>
<feature type="binding site" evidence="15">
    <location>
        <position position="419"/>
    </location>
    <ligand>
        <name>Zn(2+)</name>
        <dbReference type="ChEBI" id="CHEBI:29105"/>
    </ligand>
</feature>
<evidence type="ECO:0000256" key="1">
    <source>
        <dbReference type="ARBA" id="ARBA00004067"/>
    </source>
</evidence>
<dbReference type="Pfam" id="PF22745">
    <property type="entry name" value="Nlig-Ia"/>
    <property type="match status" value="1"/>
</dbReference>
<feature type="binding site" evidence="15">
    <location>
        <position position="424"/>
    </location>
    <ligand>
        <name>Zn(2+)</name>
        <dbReference type="ChEBI" id="CHEBI:29105"/>
    </ligand>
</feature>
<dbReference type="Gene3D" id="6.20.10.30">
    <property type="match status" value="1"/>
</dbReference>
<evidence type="ECO:0000259" key="16">
    <source>
        <dbReference type="PROSITE" id="PS50172"/>
    </source>
</evidence>
<dbReference type="Gene3D" id="3.40.50.10190">
    <property type="entry name" value="BRCT domain"/>
    <property type="match status" value="1"/>
</dbReference>
<dbReference type="GO" id="GO:0046872">
    <property type="term" value="F:metal ion binding"/>
    <property type="evidence" value="ECO:0007669"/>
    <property type="project" value="UniProtKB-KW"/>
</dbReference>
<dbReference type="EC" id="6.5.1.2" evidence="2 15"/>
<feature type="binding site" evidence="15">
    <location>
        <position position="134"/>
    </location>
    <ligand>
        <name>NAD(+)</name>
        <dbReference type="ChEBI" id="CHEBI:57540"/>
    </ligand>
</feature>
<dbReference type="CDD" id="cd00114">
    <property type="entry name" value="LIGANc"/>
    <property type="match status" value="1"/>
</dbReference>
<dbReference type="EMBL" id="FQTU01000018">
    <property type="protein sequence ID" value="SHF19066.1"/>
    <property type="molecule type" value="Genomic_DNA"/>
</dbReference>
<comment type="similarity">
    <text evidence="14 15">Belongs to the NAD-dependent DNA ligase family. LigA subfamily.</text>
</comment>
<keyword evidence="8 15" id="KW-0862">Zinc</keyword>
<evidence type="ECO:0000313" key="17">
    <source>
        <dbReference type="EMBL" id="SHF19066.1"/>
    </source>
</evidence>
<comment type="catalytic activity">
    <reaction evidence="13 15">
        <text>NAD(+) + (deoxyribonucleotide)n-3'-hydroxyl + 5'-phospho-(deoxyribonucleotide)m = (deoxyribonucleotide)n+m + AMP + beta-nicotinamide D-nucleotide.</text>
        <dbReference type="EC" id="6.5.1.2"/>
    </reaction>
</comment>
<dbReference type="PROSITE" id="PS01056">
    <property type="entry name" value="DNA_LIGASE_N2"/>
    <property type="match status" value="1"/>
</dbReference>
<evidence type="ECO:0000313" key="18">
    <source>
        <dbReference type="Proteomes" id="UP000184251"/>
    </source>
</evidence>
<evidence type="ECO:0000256" key="3">
    <source>
        <dbReference type="ARBA" id="ARBA00013308"/>
    </source>
</evidence>
<evidence type="ECO:0000256" key="2">
    <source>
        <dbReference type="ARBA" id="ARBA00012722"/>
    </source>
</evidence>
<dbReference type="RefSeq" id="WP_073271801.1">
    <property type="nucleotide sequence ID" value="NZ_FQTU01000018.1"/>
</dbReference>
<feature type="binding site" evidence="15">
    <location>
        <begin position="33"/>
        <end position="37"/>
    </location>
    <ligand>
        <name>NAD(+)</name>
        <dbReference type="ChEBI" id="CHEBI:57540"/>
    </ligand>
</feature>
<keyword evidence="9 15" id="KW-0460">Magnesium</keyword>
<dbReference type="Gene3D" id="3.30.470.30">
    <property type="entry name" value="DNA ligase/mRNA capping enzyme"/>
    <property type="match status" value="1"/>
</dbReference>
<keyword evidence="4 15" id="KW-0436">Ligase</keyword>
<name>A0A1M4ZNB8_9FIRM</name>
<dbReference type="Pfam" id="PF00533">
    <property type="entry name" value="BRCT"/>
    <property type="match status" value="1"/>
</dbReference>
<keyword evidence="18" id="KW-1185">Reference proteome</keyword>
<dbReference type="GO" id="GO:0003911">
    <property type="term" value="F:DNA ligase (NAD+) activity"/>
    <property type="evidence" value="ECO:0007669"/>
    <property type="project" value="UniProtKB-UniRule"/>
</dbReference>
<comment type="function">
    <text evidence="1 15">DNA ligase that catalyzes the formation of phosphodiester linkages between 5'-phosphoryl and 3'-hydroxyl groups in double-stranded DNA using NAD as a coenzyme and as the energy source for the reaction. It is essential for DNA replication and repair of damaged DNA.</text>
</comment>
<evidence type="ECO:0000256" key="5">
    <source>
        <dbReference type="ARBA" id="ARBA00022705"/>
    </source>
</evidence>
<dbReference type="GO" id="GO:0006281">
    <property type="term" value="P:DNA repair"/>
    <property type="evidence" value="ECO:0007669"/>
    <property type="project" value="UniProtKB-KW"/>
</dbReference>
<dbReference type="SUPFAM" id="SSF56091">
    <property type="entry name" value="DNA ligase/mRNA capping enzyme, catalytic domain"/>
    <property type="match status" value="1"/>
</dbReference>
<feature type="binding site" evidence="15">
    <location>
        <position position="283"/>
    </location>
    <ligand>
        <name>NAD(+)</name>
        <dbReference type="ChEBI" id="CHEBI:57540"/>
    </ligand>
</feature>
<dbReference type="GO" id="GO:0005829">
    <property type="term" value="C:cytosol"/>
    <property type="evidence" value="ECO:0007669"/>
    <property type="project" value="TreeGrafter"/>
</dbReference>
<dbReference type="InterPro" id="IPR041663">
    <property type="entry name" value="DisA/LigA_HHH"/>
</dbReference>
<dbReference type="InterPro" id="IPR012340">
    <property type="entry name" value="NA-bd_OB-fold"/>
</dbReference>
<dbReference type="AlphaFoldDB" id="A0A1M4ZNB8"/>
<dbReference type="Proteomes" id="UP000184251">
    <property type="component" value="Unassembled WGS sequence"/>
</dbReference>
<evidence type="ECO:0000256" key="11">
    <source>
        <dbReference type="ARBA" id="ARBA00023204"/>
    </source>
</evidence>
<keyword evidence="7 15" id="KW-0227">DNA damage</keyword>
<evidence type="ECO:0000256" key="9">
    <source>
        <dbReference type="ARBA" id="ARBA00022842"/>
    </source>
</evidence>
<dbReference type="Pfam" id="PF01653">
    <property type="entry name" value="DNA_ligase_aden"/>
    <property type="match status" value="1"/>
</dbReference>
<gene>
    <name evidence="15" type="primary">ligA</name>
    <name evidence="17" type="ORF">SAMN02746064_02087</name>
</gene>